<dbReference type="InterPro" id="IPR011545">
    <property type="entry name" value="DEAD/DEAH_box_helicase_dom"/>
</dbReference>
<keyword evidence="1" id="KW-0547">Nucleotide-binding</keyword>
<evidence type="ECO:0000256" key="3">
    <source>
        <dbReference type="ARBA" id="ARBA00022806"/>
    </source>
</evidence>
<evidence type="ECO:0000256" key="4">
    <source>
        <dbReference type="ARBA" id="ARBA00022840"/>
    </source>
</evidence>
<dbReference type="Pfam" id="PF00270">
    <property type="entry name" value="DEAD"/>
    <property type="match status" value="1"/>
</dbReference>
<dbReference type="GO" id="GO:0006508">
    <property type="term" value="P:proteolysis"/>
    <property type="evidence" value="ECO:0007669"/>
    <property type="project" value="InterPro"/>
</dbReference>
<feature type="domain" description="Helicase ATP-binding" evidence="5">
    <location>
        <begin position="298"/>
        <end position="469"/>
    </location>
</feature>
<sequence>MAFHGVFIGVDRYQSDQISWLSCARRDAVALQALFADTLGGTTTLLVDDDATRSGIHAAFEALETCTADDTVVISFSGHGSESHELVTHDADPYNLAATAIPLDELTDWFSRIPAGRLIIVLDCCFSGGMGAKVLQVEAVARSIDSVEARLARMSGDGRLILTASAANEPAWENPRNGHGYFTHFLLEAMLGAEEVVDAGRLPVFRLLEFVTRRVIDAARQFGHAQNPTLRGTIDGELTWPIFVAGPRYSAAFPERVAARATADVGSLSAFGFPDPVLAAWAGAIPALNQLQLDAINDFGVLSGDHLVVVAPTSSGKTMIGELAALNAVTRRQRALFLLPLKALVADKRRHFDSVYGAYGLRTIEATGETDDISPLLRGRYDVALLTYEKFSSIALTHPHVLEQVGVIVVDEAQMIADRSRGANLEFLLTLVRMRRREGTEPQLIALSGVIGETNGLERWLGARLLRRDERPVPLDEGLLLADGRREFIDADTGQTVRDATPFIRPHFSGKNSSQDLIIPLVKKLVEGGQQVIVFREKVGETRGCAGYLARDLGLEAATDALNRLPAGDISQAAGSLREVLAGGVAFHNSHLDREERRIIEEEFRRPSSGLRVIVATTTLAMGVNTPASSVVIAGLSHPGGSRYSVAEYKNLVGRAGRLGFTERGASYLVAKNTRDAQDYWQRYVAASPENLESRFLDSATDPCTLIVRTLVAGGRAVGTTRSGMTAEEIATFLESSLGAFQQVLRNGKWNWSHNDLLRAVGLLARNGLIEAHEDGRYELTPLGRLAGESGTEVVSIIRLVECLRPLRADQITDPALIAAVQVTHELCQIYVPMNKKTPKEGQSWTAELSIQSVPHHVLRCMARDINEQHEEAARLKRAVAPLAFVSGAEISEIERLLARHGGGFDGAAGPVRSIAARTCDVLGTAARVAELLHPDLQLGDRVERLNLRLSLGITGAAVDLARFAGNELTRGDYLRLTASGLSLCDDIVAAVDDALLACLDEDAGRLAIVRSAAERFIAARMSAETAAAPPVLAPYAA</sequence>
<protein>
    <submittedName>
        <fullName evidence="7">Replicative superfamily II helicase</fullName>
    </submittedName>
</protein>
<dbReference type="InterPro" id="IPR050474">
    <property type="entry name" value="Hel308_SKI2-like"/>
</dbReference>
<dbReference type="Gene3D" id="3.40.50.300">
    <property type="entry name" value="P-loop containing nucleotide triphosphate hydrolases"/>
    <property type="match status" value="2"/>
</dbReference>
<dbReference type="InterPro" id="IPR001650">
    <property type="entry name" value="Helicase_C-like"/>
</dbReference>
<dbReference type="GO" id="GO:0004386">
    <property type="term" value="F:helicase activity"/>
    <property type="evidence" value="ECO:0007669"/>
    <property type="project" value="UniProtKB-KW"/>
</dbReference>
<dbReference type="Gene3D" id="1.10.3380.20">
    <property type="match status" value="1"/>
</dbReference>
<dbReference type="Gene3D" id="3.40.50.1460">
    <property type="match status" value="1"/>
</dbReference>
<evidence type="ECO:0000313" key="8">
    <source>
        <dbReference type="Proteomes" id="UP000554520"/>
    </source>
</evidence>
<comment type="caution">
    <text evidence="7">The sequence shown here is derived from an EMBL/GenBank/DDBJ whole genome shotgun (WGS) entry which is preliminary data.</text>
</comment>
<dbReference type="InterPro" id="IPR027417">
    <property type="entry name" value="P-loop_NTPase"/>
</dbReference>
<evidence type="ECO:0000313" key="7">
    <source>
        <dbReference type="EMBL" id="MBB3148571.1"/>
    </source>
</evidence>
<dbReference type="GO" id="GO:0004197">
    <property type="term" value="F:cysteine-type endopeptidase activity"/>
    <property type="evidence" value="ECO:0007669"/>
    <property type="project" value="InterPro"/>
</dbReference>
<dbReference type="InterPro" id="IPR011600">
    <property type="entry name" value="Pept_C14_caspase"/>
</dbReference>
<dbReference type="Proteomes" id="UP000554520">
    <property type="component" value="Unassembled WGS sequence"/>
</dbReference>
<dbReference type="EMBL" id="JACHXN010000020">
    <property type="protein sequence ID" value="MBB3148571.1"/>
    <property type="molecule type" value="Genomic_DNA"/>
</dbReference>
<dbReference type="SMART" id="SM00490">
    <property type="entry name" value="HELICc"/>
    <property type="match status" value="1"/>
</dbReference>
<dbReference type="PROSITE" id="PS51192">
    <property type="entry name" value="HELICASE_ATP_BIND_1"/>
    <property type="match status" value="1"/>
</dbReference>
<keyword evidence="3 7" id="KW-0347">Helicase</keyword>
<organism evidence="7 8">
    <name type="scientific">Phyllobacterium trifolii</name>
    <dbReference type="NCBI Taxonomy" id="300193"/>
    <lineage>
        <taxon>Bacteria</taxon>
        <taxon>Pseudomonadati</taxon>
        <taxon>Pseudomonadota</taxon>
        <taxon>Alphaproteobacteria</taxon>
        <taxon>Hyphomicrobiales</taxon>
        <taxon>Phyllobacteriaceae</taxon>
        <taxon>Phyllobacterium</taxon>
    </lineage>
</organism>
<dbReference type="Pfam" id="PF00656">
    <property type="entry name" value="Peptidase_C14"/>
    <property type="match status" value="1"/>
</dbReference>
<dbReference type="RefSeq" id="WP_183664454.1">
    <property type="nucleotide sequence ID" value="NZ_JACHXN010000020.1"/>
</dbReference>
<dbReference type="SUPFAM" id="SSF52540">
    <property type="entry name" value="P-loop containing nucleoside triphosphate hydrolases"/>
    <property type="match status" value="1"/>
</dbReference>
<proteinExistence type="predicted"/>
<feature type="domain" description="Helicase C-terminal" evidence="6">
    <location>
        <begin position="517"/>
        <end position="712"/>
    </location>
</feature>
<dbReference type="InterPro" id="IPR014001">
    <property type="entry name" value="Helicase_ATP-bd"/>
</dbReference>
<evidence type="ECO:0000256" key="1">
    <source>
        <dbReference type="ARBA" id="ARBA00022741"/>
    </source>
</evidence>
<dbReference type="GO" id="GO:0003676">
    <property type="term" value="F:nucleic acid binding"/>
    <property type="evidence" value="ECO:0007669"/>
    <property type="project" value="InterPro"/>
</dbReference>
<evidence type="ECO:0000256" key="2">
    <source>
        <dbReference type="ARBA" id="ARBA00022801"/>
    </source>
</evidence>
<evidence type="ECO:0000259" key="6">
    <source>
        <dbReference type="PROSITE" id="PS51194"/>
    </source>
</evidence>
<reference evidence="7 8" key="1">
    <citation type="submission" date="2020-08" db="EMBL/GenBank/DDBJ databases">
        <title>Genomic Encyclopedia of Type Strains, Phase III (KMG-III): the genomes of soil and plant-associated and newly described type strains.</title>
        <authorList>
            <person name="Whitman W."/>
        </authorList>
    </citation>
    <scope>NUCLEOTIDE SEQUENCE [LARGE SCALE GENOMIC DNA]</scope>
    <source>
        <strain evidence="7 8">CECT 7015</strain>
    </source>
</reference>
<dbReference type="Pfam" id="PF00271">
    <property type="entry name" value="Helicase_C"/>
    <property type="match status" value="1"/>
</dbReference>
<dbReference type="PANTHER" id="PTHR47961:SF10">
    <property type="entry name" value="ATP-DEPENDENT DNA HELICASE HEL308"/>
    <property type="match status" value="1"/>
</dbReference>
<dbReference type="GO" id="GO:0005524">
    <property type="term" value="F:ATP binding"/>
    <property type="evidence" value="ECO:0007669"/>
    <property type="project" value="UniProtKB-KW"/>
</dbReference>
<gene>
    <name evidence="7" type="ORF">FHS21_005019</name>
</gene>
<dbReference type="PROSITE" id="PS51194">
    <property type="entry name" value="HELICASE_CTER"/>
    <property type="match status" value="1"/>
</dbReference>
<dbReference type="SMART" id="SM00487">
    <property type="entry name" value="DEXDc"/>
    <property type="match status" value="1"/>
</dbReference>
<keyword evidence="2" id="KW-0378">Hydrolase</keyword>
<keyword evidence="8" id="KW-1185">Reference proteome</keyword>
<name>A0A839UIY2_9HYPH</name>
<accession>A0A839UIY2</accession>
<keyword evidence="4" id="KW-0067">ATP-binding</keyword>
<dbReference type="AlphaFoldDB" id="A0A839UIY2"/>
<evidence type="ECO:0000259" key="5">
    <source>
        <dbReference type="PROSITE" id="PS51192"/>
    </source>
</evidence>
<dbReference type="PANTHER" id="PTHR47961">
    <property type="entry name" value="DNA POLYMERASE THETA, PUTATIVE (AFU_ORTHOLOGUE AFUA_1G05260)-RELATED"/>
    <property type="match status" value="1"/>
</dbReference>